<dbReference type="RefSeq" id="WP_238313749.1">
    <property type="nucleotide sequence ID" value="NZ_BPQH01000013.1"/>
</dbReference>
<evidence type="ECO:0000313" key="3">
    <source>
        <dbReference type="EMBL" id="GJD51480.1"/>
    </source>
</evidence>
<evidence type="ECO:0000313" key="4">
    <source>
        <dbReference type="Proteomes" id="UP001055167"/>
    </source>
</evidence>
<accession>A0ABQ4R1B9</accession>
<proteinExistence type="inferred from homology"/>
<evidence type="ECO:0000256" key="1">
    <source>
        <dbReference type="ARBA" id="ARBA00006484"/>
    </source>
</evidence>
<evidence type="ECO:0000256" key="2">
    <source>
        <dbReference type="ARBA" id="ARBA00023002"/>
    </source>
</evidence>
<dbReference type="SUPFAM" id="SSF51735">
    <property type="entry name" value="NAD(P)-binding Rossmann-fold domains"/>
    <property type="match status" value="1"/>
</dbReference>
<dbReference type="Gene3D" id="3.40.50.720">
    <property type="entry name" value="NAD(P)-binding Rossmann-like Domain"/>
    <property type="match status" value="1"/>
</dbReference>
<reference evidence="3" key="1">
    <citation type="journal article" date="2021" name="Front. Microbiol.">
        <title>Comprehensive Comparative Genomics and Phenotyping of Methylobacterium Species.</title>
        <authorList>
            <person name="Alessa O."/>
            <person name="Ogura Y."/>
            <person name="Fujitani Y."/>
            <person name="Takami H."/>
            <person name="Hayashi T."/>
            <person name="Sahin N."/>
            <person name="Tani A."/>
        </authorList>
    </citation>
    <scope>NUCLEOTIDE SEQUENCE</scope>
    <source>
        <strain evidence="3">KCTC 52305</strain>
    </source>
</reference>
<keyword evidence="4" id="KW-1185">Reference proteome</keyword>
<reference evidence="3" key="2">
    <citation type="submission" date="2021-08" db="EMBL/GenBank/DDBJ databases">
        <authorList>
            <person name="Tani A."/>
            <person name="Ola A."/>
            <person name="Ogura Y."/>
            <person name="Katsura K."/>
            <person name="Hayashi T."/>
        </authorList>
    </citation>
    <scope>NUCLEOTIDE SEQUENCE</scope>
    <source>
        <strain evidence="3">KCTC 52305</strain>
    </source>
</reference>
<dbReference type="PANTHER" id="PTHR43639:SF1">
    <property type="entry name" value="SHORT-CHAIN DEHYDROGENASE_REDUCTASE FAMILY PROTEIN"/>
    <property type="match status" value="1"/>
</dbReference>
<comment type="caution">
    <text evidence="3">The sequence shown here is derived from an EMBL/GenBank/DDBJ whole genome shotgun (WGS) entry which is preliminary data.</text>
</comment>
<dbReference type="EMBL" id="BPQH01000013">
    <property type="protein sequence ID" value="GJD51480.1"/>
    <property type="molecule type" value="Genomic_DNA"/>
</dbReference>
<dbReference type="InterPro" id="IPR002347">
    <property type="entry name" value="SDR_fam"/>
</dbReference>
<dbReference type="PRINTS" id="PR00081">
    <property type="entry name" value="GDHRDH"/>
</dbReference>
<keyword evidence="2" id="KW-0560">Oxidoreductase</keyword>
<name>A0ABQ4R1B9_9HYPH</name>
<dbReference type="InterPro" id="IPR036291">
    <property type="entry name" value="NAD(P)-bd_dom_sf"/>
</dbReference>
<comment type="similarity">
    <text evidence="1">Belongs to the short-chain dehydrogenases/reductases (SDR) family.</text>
</comment>
<organism evidence="3 4">
    <name type="scientific">Methylobacterium crusticola</name>
    <dbReference type="NCBI Taxonomy" id="1697972"/>
    <lineage>
        <taxon>Bacteria</taxon>
        <taxon>Pseudomonadati</taxon>
        <taxon>Pseudomonadota</taxon>
        <taxon>Alphaproteobacteria</taxon>
        <taxon>Hyphomicrobiales</taxon>
        <taxon>Methylobacteriaceae</taxon>
        <taxon>Methylobacterium</taxon>
    </lineage>
</organism>
<sequence>MTAPARVALVTGAGSGIGRAAALALAGPDRGLVLHTGRNASGLAAVAEAAAARGAAVATWLGDLADPATAPRGVALASARFARLDVIVAAAGKAQAGDALGLAPATLGAAAQLSAASFLRLAQAALPLLRAGDAPRLVAVSSYVAHVFRADLGLFAASAAGRAALEAVVRTLARDLAPEGITVNAVAPGLTRKDDPGAGALSPEGIARLEAAIPLGRRADPAEIAAVIAFLASPAASYVTGQVIHVDGGLT</sequence>
<gene>
    <name evidence="3" type="primary">fabG_14</name>
    <name evidence="3" type="ORF">OPKNFCMD_4234</name>
</gene>
<dbReference type="Pfam" id="PF13561">
    <property type="entry name" value="adh_short_C2"/>
    <property type="match status" value="1"/>
</dbReference>
<dbReference type="PANTHER" id="PTHR43639">
    <property type="entry name" value="OXIDOREDUCTASE, SHORT-CHAIN DEHYDROGENASE/REDUCTASE FAMILY (AFU_ORTHOLOGUE AFUA_5G02870)"/>
    <property type="match status" value="1"/>
</dbReference>
<dbReference type="Proteomes" id="UP001055167">
    <property type="component" value="Unassembled WGS sequence"/>
</dbReference>
<protein>
    <submittedName>
        <fullName evidence="3">3-oxoacyl-[acyl-carrier-protein] reductase FabG</fullName>
    </submittedName>
</protein>